<proteinExistence type="predicted"/>
<dbReference type="RefSeq" id="WP_377773164.1">
    <property type="nucleotide sequence ID" value="NZ_JBHUHO010000032.1"/>
</dbReference>
<protein>
    <submittedName>
        <fullName evidence="3">RICIN domain-containing protein</fullName>
    </submittedName>
</protein>
<reference evidence="4" key="1">
    <citation type="journal article" date="2019" name="Int. J. Syst. Evol. Microbiol.">
        <title>The Global Catalogue of Microorganisms (GCM) 10K type strain sequencing project: providing services to taxonomists for standard genome sequencing and annotation.</title>
        <authorList>
            <consortium name="The Broad Institute Genomics Platform"/>
            <consortium name="The Broad Institute Genome Sequencing Center for Infectious Disease"/>
            <person name="Wu L."/>
            <person name="Ma J."/>
        </authorList>
    </citation>
    <scope>NUCLEOTIDE SEQUENCE [LARGE SCALE GENOMIC DNA]</scope>
    <source>
        <strain evidence="4">GH52</strain>
    </source>
</reference>
<dbReference type="EMBL" id="JBHUHO010000032">
    <property type="protein sequence ID" value="MFD2116702.1"/>
    <property type="molecule type" value="Genomic_DNA"/>
</dbReference>
<dbReference type="Gene3D" id="2.80.10.50">
    <property type="match status" value="1"/>
</dbReference>
<evidence type="ECO:0000256" key="1">
    <source>
        <dbReference type="SAM" id="SignalP"/>
    </source>
</evidence>
<feature type="chain" id="PRO_5045576252" evidence="1">
    <location>
        <begin position="28"/>
        <end position="186"/>
    </location>
</feature>
<dbReference type="SUPFAM" id="SSF50370">
    <property type="entry name" value="Ricin B-like lectins"/>
    <property type="match status" value="1"/>
</dbReference>
<dbReference type="InterPro" id="IPR000772">
    <property type="entry name" value="Ricin_B_lectin"/>
</dbReference>
<sequence>MKQLFAKKWILAIMALVLIGSTAPVSFSETTQASNPQNKALIINVNSSKRLGIGGDNKYSAGAHIIQWGDVMTNIVNDQAWYIEPIGNGYVNIRNAESGLLLDVNGASTAEGAIIIQWPDNGGLNQQWSIVPTGKDRGHSSYIINRGSGQYLNILGGSRADGAQAIQEPYIFTLDKPAERWFLPIW</sequence>
<dbReference type="CDD" id="cd00161">
    <property type="entry name" value="beta-trefoil_Ricin-like"/>
    <property type="match status" value="1"/>
</dbReference>
<name>A0ABW4YMB9_9BACL</name>
<evidence type="ECO:0000313" key="3">
    <source>
        <dbReference type="EMBL" id="MFD2116702.1"/>
    </source>
</evidence>
<feature type="signal peptide" evidence="1">
    <location>
        <begin position="1"/>
        <end position="27"/>
    </location>
</feature>
<organism evidence="3 4">
    <name type="scientific">Paenibacillus yanchengensis</name>
    <dbReference type="NCBI Taxonomy" id="2035833"/>
    <lineage>
        <taxon>Bacteria</taxon>
        <taxon>Bacillati</taxon>
        <taxon>Bacillota</taxon>
        <taxon>Bacilli</taxon>
        <taxon>Bacillales</taxon>
        <taxon>Paenibacillaceae</taxon>
        <taxon>Paenibacillus</taxon>
    </lineage>
</organism>
<dbReference type="Proteomes" id="UP001597362">
    <property type="component" value="Unassembled WGS sequence"/>
</dbReference>
<feature type="domain" description="Ricin B lectin" evidence="2">
    <location>
        <begin position="78"/>
        <end position="167"/>
    </location>
</feature>
<accession>A0ABW4YMB9</accession>
<evidence type="ECO:0000259" key="2">
    <source>
        <dbReference type="Pfam" id="PF14200"/>
    </source>
</evidence>
<keyword evidence="1" id="KW-0732">Signal</keyword>
<evidence type="ECO:0000313" key="4">
    <source>
        <dbReference type="Proteomes" id="UP001597362"/>
    </source>
</evidence>
<dbReference type="Pfam" id="PF14200">
    <property type="entry name" value="RicinB_lectin_2"/>
    <property type="match status" value="1"/>
</dbReference>
<dbReference type="PROSITE" id="PS50231">
    <property type="entry name" value="RICIN_B_LECTIN"/>
    <property type="match status" value="1"/>
</dbReference>
<dbReference type="InterPro" id="IPR035992">
    <property type="entry name" value="Ricin_B-like_lectins"/>
</dbReference>
<comment type="caution">
    <text evidence="3">The sequence shown here is derived from an EMBL/GenBank/DDBJ whole genome shotgun (WGS) entry which is preliminary data.</text>
</comment>
<gene>
    <name evidence="3" type="ORF">ACFSJH_13315</name>
</gene>
<keyword evidence="4" id="KW-1185">Reference proteome</keyword>